<dbReference type="Pfam" id="PF14196">
    <property type="entry name" value="ATC_hydrolase"/>
    <property type="match status" value="1"/>
</dbReference>
<keyword evidence="2" id="KW-1185">Reference proteome</keyword>
<dbReference type="InterPro" id="IPR026002">
    <property type="entry name" value="ATC_hydrolase-like"/>
</dbReference>
<keyword evidence="1" id="KW-0378">Hydrolase</keyword>
<organism evidence="1 2">
    <name type="scientific">Kiloniella antarctica</name>
    <dbReference type="NCBI Taxonomy" id="1550907"/>
    <lineage>
        <taxon>Bacteria</taxon>
        <taxon>Pseudomonadati</taxon>
        <taxon>Pseudomonadota</taxon>
        <taxon>Alphaproteobacteria</taxon>
        <taxon>Rhodospirillales</taxon>
        <taxon>Kiloniellaceae</taxon>
        <taxon>Kiloniella</taxon>
    </lineage>
</organism>
<protein>
    <submittedName>
        <fullName evidence="1">L-2-amino-thiazoline-4-carboxylic acid hydrolase</fullName>
    </submittedName>
</protein>
<dbReference type="Proteomes" id="UP001597294">
    <property type="component" value="Unassembled WGS sequence"/>
</dbReference>
<comment type="caution">
    <text evidence="1">The sequence shown here is derived from an EMBL/GenBank/DDBJ whole genome shotgun (WGS) entry which is preliminary data.</text>
</comment>
<reference evidence="2" key="1">
    <citation type="journal article" date="2019" name="Int. J. Syst. Evol. Microbiol.">
        <title>The Global Catalogue of Microorganisms (GCM) 10K type strain sequencing project: providing services to taxonomists for standard genome sequencing and annotation.</title>
        <authorList>
            <consortium name="The Broad Institute Genomics Platform"/>
            <consortium name="The Broad Institute Genome Sequencing Center for Infectious Disease"/>
            <person name="Wu L."/>
            <person name="Ma J."/>
        </authorList>
    </citation>
    <scope>NUCLEOTIDE SEQUENCE [LARGE SCALE GENOMIC DNA]</scope>
    <source>
        <strain evidence="2">CGMCC 4.7192</strain>
    </source>
</reference>
<evidence type="ECO:0000313" key="2">
    <source>
        <dbReference type="Proteomes" id="UP001597294"/>
    </source>
</evidence>
<accession>A0ABW5BIV7</accession>
<evidence type="ECO:0000313" key="1">
    <source>
        <dbReference type="EMBL" id="MFD2206083.1"/>
    </source>
</evidence>
<sequence length="158" mass="17885">MSKTDLPILEQRRIEANIVKPIYEEMVVELGAERAKSILETAIVKNAIAHGKAYAQAQAKTTSLLSFHALLPQWMADGALEVEILKEDDKNIDYNVTRCRFAEMYCEMGLGDIGHILSCGRDGTFCTGYDPKIHLDRSQTIMQGASHCDFRYRYEHDD</sequence>
<name>A0ABW5BIV7_9PROT</name>
<dbReference type="RefSeq" id="WP_380251317.1">
    <property type="nucleotide sequence ID" value="NZ_JBHUII010000004.1"/>
</dbReference>
<dbReference type="GO" id="GO:0016787">
    <property type="term" value="F:hydrolase activity"/>
    <property type="evidence" value="ECO:0007669"/>
    <property type="project" value="UniProtKB-KW"/>
</dbReference>
<dbReference type="EMBL" id="JBHUII010000004">
    <property type="protein sequence ID" value="MFD2206083.1"/>
    <property type="molecule type" value="Genomic_DNA"/>
</dbReference>
<proteinExistence type="predicted"/>
<gene>
    <name evidence="1" type="ORF">ACFSKO_10685</name>
</gene>